<evidence type="ECO:0000313" key="2">
    <source>
        <dbReference type="Proteomes" id="UP000629371"/>
    </source>
</evidence>
<reference evidence="1 2" key="1">
    <citation type="submission" date="2021-01" db="EMBL/GenBank/DDBJ databases">
        <title>WGS of actinomycetes isolated from Thailand.</title>
        <authorList>
            <person name="Thawai C."/>
        </authorList>
    </citation>
    <scope>NUCLEOTIDE SEQUENCE [LARGE SCALE GENOMIC DNA]</scope>
    <source>
        <strain evidence="1 2">CH9-7</strain>
    </source>
</reference>
<protein>
    <recommendedName>
        <fullName evidence="3">Transposase</fullName>
    </recommendedName>
</protein>
<keyword evidence="2" id="KW-1185">Reference proteome</keyword>
<proteinExistence type="predicted"/>
<sequence>MLFGPTTERLCHLTPEHPKFGDKHRSLGLLGRHPALLPPRLADLLRSLAEQPQLRPQLSRVHPGLRWLFPGMVPGNPISTHGMTQKLNRYGILVRTARNAAPAARAADLPSSILADVTGMHRHTALR</sequence>
<dbReference type="EMBL" id="JAERRI010000019">
    <property type="protein sequence ID" value="MBL1093458.1"/>
    <property type="molecule type" value="Genomic_DNA"/>
</dbReference>
<evidence type="ECO:0008006" key="3">
    <source>
        <dbReference type="Google" id="ProtNLM"/>
    </source>
</evidence>
<dbReference type="Proteomes" id="UP000629371">
    <property type="component" value="Unassembled WGS sequence"/>
</dbReference>
<comment type="caution">
    <text evidence="1">The sequence shown here is derived from an EMBL/GenBank/DDBJ whole genome shotgun (WGS) entry which is preliminary data.</text>
</comment>
<gene>
    <name evidence="1" type="ORF">JK360_29725</name>
</gene>
<accession>A0ABS1N084</accession>
<name>A0ABS1N084_9ACTN</name>
<organism evidence="1 2">
    <name type="scientific">Streptomyces siderophoricus</name>
    <dbReference type="NCBI Taxonomy" id="2802281"/>
    <lineage>
        <taxon>Bacteria</taxon>
        <taxon>Bacillati</taxon>
        <taxon>Actinomycetota</taxon>
        <taxon>Actinomycetes</taxon>
        <taxon>Kitasatosporales</taxon>
        <taxon>Streptomycetaceae</taxon>
        <taxon>Streptomyces</taxon>
    </lineage>
</organism>
<evidence type="ECO:0000313" key="1">
    <source>
        <dbReference type="EMBL" id="MBL1093458.1"/>
    </source>
</evidence>